<dbReference type="AlphaFoldDB" id="A0A9R1UJS3"/>
<proteinExistence type="predicted"/>
<evidence type="ECO:0000313" key="1">
    <source>
        <dbReference type="EMBL" id="KAJ0188250.1"/>
    </source>
</evidence>
<dbReference type="EMBL" id="NBSK02000009">
    <property type="protein sequence ID" value="KAJ0188250.1"/>
    <property type="molecule type" value="Genomic_DNA"/>
</dbReference>
<keyword evidence="2" id="KW-1185">Reference proteome</keyword>
<protein>
    <submittedName>
        <fullName evidence="1">Uncharacterized protein</fullName>
    </submittedName>
</protein>
<organism evidence="1 2">
    <name type="scientific">Lactuca sativa</name>
    <name type="common">Garden lettuce</name>
    <dbReference type="NCBI Taxonomy" id="4236"/>
    <lineage>
        <taxon>Eukaryota</taxon>
        <taxon>Viridiplantae</taxon>
        <taxon>Streptophyta</taxon>
        <taxon>Embryophyta</taxon>
        <taxon>Tracheophyta</taxon>
        <taxon>Spermatophyta</taxon>
        <taxon>Magnoliopsida</taxon>
        <taxon>eudicotyledons</taxon>
        <taxon>Gunneridae</taxon>
        <taxon>Pentapetalae</taxon>
        <taxon>asterids</taxon>
        <taxon>campanulids</taxon>
        <taxon>Asterales</taxon>
        <taxon>Asteraceae</taxon>
        <taxon>Cichorioideae</taxon>
        <taxon>Cichorieae</taxon>
        <taxon>Lactucinae</taxon>
        <taxon>Lactuca</taxon>
    </lineage>
</organism>
<sequence>MMVLEFNAIAQMKINRYNTTNFEFLTSHYCCWLQPQINQRSPLPSSVLDPNPETIMETTIIYHSLGKFYMECGKEVQLKVVLGIHVFFPNLRLDSTGIKPISRPCSFVPLFWTREGIGFDFTVLLKA</sequence>
<name>A0A9R1UJS3_LACSA</name>
<gene>
    <name evidence="1" type="ORF">LSAT_V11C900466430</name>
</gene>
<comment type="caution">
    <text evidence="1">The sequence shown here is derived from an EMBL/GenBank/DDBJ whole genome shotgun (WGS) entry which is preliminary data.</text>
</comment>
<evidence type="ECO:0000313" key="2">
    <source>
        <dbReference type="Proteomes" id="UP000235145"/>
    </source>
</evidence>
<accession>A0A9R1UJS3</accession>
<reference evidence="1 2" key="1">
    <citation type="journal article" date="2017" name="Nat. Commun.">
        <title>Genome assembly with in vitro proximity ligation data and whole-genome triplication in lettuce.</title>
        <authorList>
            <person name="Reyes-Chin-Wo S."/>
            <person name="Wang Z."/>
            <person name="Yang X."/>
            <person name="Kozik A."/>
            <person name="Arikit S."/>
            <person name="Song C."/>
            <person name="Xia L."/>
            <person name="Froenicke L."/>
            <person name="Lavelle D.O."/>
            <person name="Truco M.J."/>
            <person name="Xia R."/>
            <person name="Zhu S."/>
            <person name="Xu C."/>
            <person name="Xu H."/>
            <person name="Xu X."/>
            <person name="Cox K."/>
            <person name="Korf I."/>
            <person name="Meyers B.C."/>
            <person name="Michelmore R.W."/>
        </authorList>
    </citation>
    <scope>NUCLEOTIDE SEQUENCE [LARGE SCALE GENOMIC DNA]</scope>
    <source>
        <strain evidence="2">cv. Salinas</strain>
        <tissue evidence="1">Seedlings</tissue>
    </source>
</reference>
<dbReference type="Proteomes" id="UP000235145">
    <property type="component" value="Unassembled WGS sequence"/>
</dbReference>